<evidence type="ECO:0000256" key="1">
    <source>
        <dbReference type="ARBA" id="ARBA00004245"/>
    </source>
</evidence>
<keyword evidence="3" id="KW-0206">Cytoskeleton</keyword>
<dbReference type="FunFam" id="2.30.29.30:FF:000028">
    <property type="entry name" value="Talin 2"/>
    <property type="match status" value="1"/>
</dbReference>
<evidence type="ECO:0000313" key="6">
    <source>
        <dbReference type="Proteomes" id="UP000593567"/>
    </source>
</evidence>
<dbReference type="InterPro" id="IPR019748">
    <property type="entry name" value="FERM_central"/>
</dbReference>
<accession>A0A7J7JSM8</accession>
<dbReference type="GO" id="GO:0005178">
    <property type="term" value="F:integrin binding"/>
    <property type="evidence" value="ECO:0007669"/>
    <property type="project" value="TreeGrafter"/>
</dbReference>
<dbReference type="GO" id="GO:0005886">
    <property type="term" value="C:plasma membrane"/>
    <property type="evidence" value="ECO:0007669"/>
    <property type="project" value="TreeGrafter"/>
</dbReference>
<dbReference type="GO" id="GO:0005737">
    <property type="term" value="C:cytoplasm"/>
    <property type="evidence" value="ECO:0007669"/>
    <property type="project" value="TreeGrafter"/>
</dbReference>
<dbReference type="GO" id="GO:0098609">
    <property type="term" value="P:cell-cell adhesion"/>
    <property type="evidence" value="ECO:0007669"/>
    <property type="project" value="TreeGrafter"/>
</dbReference>
<evidence type="ECO:0000259" key="4">
    <source>
        <dbReference type="PROSITE" id="PS50057"/>
    </source>
</evidence>
<dbReference type="SMART" id="SM01244">
    <property type="entry name" value="IRS"/>
    <property type="match status" value="1"/>
</dbReference>
<dbReference type="InterPro" id="IPR014352">
    <property type="entry name" value="FERM/acyl-CoA-bd_prot_sf"/>
</dbReference>
<dbReference type="GO" id="GO:0030036">
    <property type="term" value="P:actin cytoskeleton organization"/>
    <property type="evidence" value="ECO:0007669"/>
    <property type="project" value="TreeGrafter"/>
</dbReference>
<keyword evidence="2" id="KW-0963">Cytoplasm</keyword>
<dbReference type="Pfam" id="PF09141">
    <property type="entry name" value="Talin_middle"/>
    <property type="match status" value="1"/>
</dbReference>
<evidence type="ECO:0000256" key="3">
    <source>
        <dbReference type="ARBA" id="ARBA00023212"/>
    </source>
</evidence>
<protein>
    <recommendedName>
        <fullName evidence="4">FERM domain-containing protein</fullName>
    </recommendedName>
</protein>
<dbReference type="SUPFAM" id="SSF50729">
    <property type="entry name" value="PH domain-like"/>
    <property type="match status" value="1"/>
</dbReference>
<dbReference type="GO" id="GO:0005856">
    <property type="term" value="C:cytoskeleton"/>
    <property type="evidence" value="ECO:0007669"/>
    <property type="project" value="UniProtKB-SubCell"/>
</dbReference>
<dbReference type="InterPro" id="IPR011993">
    <property type="entry name" value="PH-like_dom_sf"/>
</dbReference>
<organism evidence="5 6">
    <name type="scientific">Bugula neritina</name>
    <name type="common">Brown bryozoan</name>
    <name type="synonym">Sertularia neritina</name>
    <dbReference type="NCBI Taxonomy" id="10212"/>
    <lineage>
        <taxon>Eukaryota</taxon>
        <taxon>Metazoa</taxon>
        <taxon>Spiralia</taxon>
        <taxon>Lophotrochozoa</taxon>
        <taxon>Bryozoa</taxon>
        <taxon>Gymnolaemata</taxon>
        <taxon>Cheilostomatida</taxon>
        <taxon>Flustrina</taxon>
        <taxon>Buguloidea</taxon>
        <taxon>Bugulidae</taxon>
        <taxon>Bugula</taxon>
    </lineage>
</organism>
<dbReference type="SUPFAM" id="SSF47031">
    <property type="entry name" value="Second domain of FERM"/>
    <property type="match status" value="1"/>
</dbReference>
<dbReference type="CDD" id="cd14473">
    <property type="entry name" value="FERM_B-lobe"/>
    <property type="match status" value="1"/>
</dbReference>
<dbReference type="InterPro" id="IPR002404">
    <property type="entry name" value="IRS_PTB"/>
</dbReference>
<keyword evidence="6" id="KW-1185">Reference proteome</keyword>
<dbReference type="Gene3D" id="1.20.1420.10">
    <property type="entry name" value="Talin, central domain"/>
    <property type="match status" value="1"/>
</dbReference>
<dbReference type="Gene3D" id="1.20.80.10">
    <property type="match status" value="1"/>
</dbReference>
<dbReference type="FunFam" id="1.20.80.10:FF:000007">
    <property type="entry name" value="Talin 2"/>
    <property type="match status" value="1"/>
</dbReference>
<dbReference type="Proteomes" id="UP000593567">
    <property type="component" value="Unassembled WGS sequence"/>
</dbReference>
<dbReference type="AlphaFoldDB" id="A0A7J7JSM8"/>
<evidence type="ECO:0000313" key="5">
    <source>
        <dbReference type="EMBL" id="KAF6028438.1"/>
    </source>
</evidence>
<comment type="subcellular location">
    <subcellularLocation>
        <location evidence="1">Cytoplasm</location>
        <location evidence="1">Cytoskeleton</location>
    </subcellularLocation>
</comment>
<dbReference type="InterPro" id="IPR035963">
    <property type="entry name" value="FERM_2"/>
</dbReference>
<sequence length="355" mass="39853">MRDAILNGAHPVTMEEAVQFAGFQCHIQFGPYVETKHKPGFLELKDFLPKEYVKTKSVEKKIFQEHRQLYSLTEVEAKVRYTQLARSLKTYGITFFLVRERMKTSRKLVPRLFGVNKESIVRVDEKTKEVLQTWPLTHVLRWAASPKSFNLDFGDHDILYSVETSEGEQISALIAGYIDIILKRQKDKDHYGLEADEESTMLEESVTPAKATIIQHNTSKKGHATMESVAVPGVIRNSTNGPPPYYDVRSMGQAQFPTVNSRSGIQHFAPNSSRGQNSALHAGLNQSQRALLGTISSAITGIQNAENDIESRPDLPHLGDDAASRKWRNNTFDVSKQNVSSHLFTSTTFDGLLCS</sequence>
<proteinExistence type="predicted"/>
<dbReference type="GO" id="GO:0001726">
    <property type="term" value="C:ruffle"/>
    <property type="evidence" value="ECO:0007669"/>
    <property type="project" value="InterPro"/>
</dbReference>
<dbReference type="PROSITE" id="PS50057">
    <property type="entry name" value="FERM_3"/>
    <property type="match status" value="1"/>
</dbReference>
<dbReference type="CDD" id="cd10569">
    <property type="entry name" value="FERM_C_Talin"/>
    <property type="match status" value="1"/>
</dbReference>
<feature type="domain" description="FERM" evidence="4">
    <location>
        <begin position="1"/>
        <end position="185"/>
    </location>
</feature>
<reference evidence="5" key="1">
    <citation type="submission" date="2020-06" db="EMBL/GenBank/DDBJ databases">
        <title>Draft genome of Bugula neritina, a colonial animal packing powerful symbionts and potential medicines.</title>
        <authorList>
            <person name="Rayko M."/>
        </authorList>
    </citation>
    <scope>NUCLEOTIDE SEQUENCE [LARGE SCALE GENOMIC DNA]</scope>
    <source>
        <strain evidence="5">Kwan_BN1</strain>
    </source>
</reference>
<dbReference type="PANTHER" id="PTHR19981:SF1">
    <property type="entry name" value="RHEA, ISOFORM B"/>
    <property type="match status" value="1"/>
</dbReference>
<dbReference type="InterPro" id="IPR015224">
    <property type="entry name" value="Talin_cent"/>
</dbReference>
<dbReference type="GO" id="GO:0005925">
    <property type="term" value="C:focal adhesion"/>
    <property type="evidence" value="ECO:0007669"/>
    <property type="project" value="InterPro"/>
</dbReference>
<dbReference type="GO" id="GO:0005200">
    <property type="term" value="F:structural constituent of cytoskeleton"/>
    <property type="evidence" value="ECO:0007669"/>
    <property type="project" value="InterPro"/>
</dbReference>
<dbReference type="EMBL" id="VXIV02001951">
    <property type="protein sequence ID" value="KAF6028438.1"/>
    <property type="molecule type" value="Genomic_DNA"/>
</dbReference>
<dbReference type="Pfam" id="PF02174">
    <property type="entry name" value="IRS"/>
    <property type="match status" value="1"/>
</dbReference>
<name>A0A7J7JSM8_BUGNE</name>
<dbReference type="SUPFAM" id="SSF109880">
    <property type="entry name" value="A middle domain of Talin 1"/>
    <property type="match status" value="1"/>
</dbReference>
<dbReference type="InterPro" id="IPR000299">
    <property type="entry name" value="FERM_domain"/>
</dbReference>
<gene>
    <name evidence="5" type="ORF">EB796_013256</name>
</gene>
<dbReference type="InterPro" id="IPR036476">
    <property type="entry name" value="Talin_cent_sf"/>
</dbReference>
<dbReference type="OrthoDB" id="10262320at2759"/>
<dbReference type="Gene3D" id="2.30.29.30">
    <property type="entry name" value="Pleckstrin-homology domain (PH domain)/Phosphotyrosine-binding domain (PTB)"/>
    <property type="match status" value="1"/>
</dbReference>
<evidence type="ECO:0000256" key="2">
    <source>
        <dbReference type="ARBA" id="ARBA00022490"/>
    </source>
</evidence>
<comment type="caution">
    <text evidence="5">The sequence shown here is derived from an EMBL/GenBank/DDBJ whole genome shotgun (WGS) entry which is preliminary data.</text>
</comment>
<dbReference type="PANTHER" id="PTHR19981">
    <property type="entry name" value="TALIN"/>
    <property type="match status" value="1"/>
</dbReference>